<feature type="transmembrane region" description="Helical" evidence="2">
    <location>
        <begin position="165"/>
        <end position="184"/>
    </location>
</feature>
<reference evidence="4" key="2">
    <citation type="submission" date="2018-07" db="EMBL/GenBank/DDBJ databases">
        <authorList>
            <person name="Quirk P.G."/>
            <person name="Krulwich T.A."/>
        </authorList>
    </citation>
    <scope>NUCLEOTIDE SEQUENCE</scope>
</reference>
<protein>
    <submittedName>
        <fullName evidence="4">CSON009402 protein</fullName>
    </submittedName>
</protein>
<dbReference type="Pfam" id="PF07898">
    <property type="entry name" value="DUF1676"/>
    <property type="match status" value="1"/>
</dbReference>
<accession>A0A336M084</accession>
<name>A0A336M084_CULSO</name>
<keyword evidence="2" id="KW-1133">Transmembrane helix</keyword>
<evidence type="ECO:0000256" key="1">
    <source>
        <dbReference type="SAM" id="MobiDB-lite"/>
    </source>
</evidence>
<dbReference type="InterPro" id="IPR012464">
    <property type="entry name" value="DUF1676"/>
</dbReference>
<dbReference type="EMBL" id="UFQS01000372">
    <property type="protein sequence ID" value="SSX03278.1"/>
    <property type="molecule type" value="Genomic_DNA"/>
</dbReference>
<gene>
    <name evidence="4" type="primary">CSON009402</name>
</gene>
<keyword evidence="2" id="KW-0812">Transmembrane</keyword>
<dbReference type="EMBL" id="UFQT01000372">
    <property type="protein sequence ID" value="SSX23644.1"/>
    <property type="molecule type" value="Genomic_DNA"/>
</dbReference>
<organism evidence="4">
    <name type="scientific">Culicoides sonorensis</name>
    <name type="common">Biting midge</name>
    <dbReference type="NCBI Taxonomy" id="179676"/>
    <lineage>
        <taxon>Eukaryota</taxon>
        <taxon>Metazoa</taxon>
        <taxon>Ecdysozoa</taxon>
        <taxon>Arthropoda</taxon>
        <taxon>Hexapoda</taxon>
        <taxon>Insecta</taxon>
        <taxon>Pterygota</taxon>
        <taxon>Neoptera</taxon>
        <taxon>Endopterygota</taxon>
        <taxon>Diptera</taxon>
        <taxon>Nematocera</taxon>
        <taxon>Chironomoidea</taxon>
        <taxon>Ceratopogonidae</taxon>
        <taxon>Ceratopogoninae</taxon>
        <taxon>Culicoides</taxon>
        <taxon>Monoculicoides</taxon>
    </lineage>
</organism>
<evidence type="ECO:0000313" key="3">
    <source>
        <dbReference type="EMBL" id="SSX03278.1"/>
    </source>
</evidence>
<feature type="transmembrane region" description="Helical" evidence="2">
    <location>
        <begin position="6"/>
        <end position="25"/>
    </location>
</feature>
<sequence>MLNSTKNTSILAIILLLINLTTFPVNSEMRKSWSRNTNVNKTEDNKPLSPRDIIKIFHENAEKTDYESEKIAQEEHENNKSIESEMTTEMITSDEKEEYQVTEKSDDSEIIRNDEDDYREGKENIKNNNDEHKPNLTEKEREIIRRGLNLIVNGRGKKNNWIERIVPLFILPFLIQSAIVPFIVQTIKLLLLKSLFVGKTALLLFLLGFFRNMKGGHRSGAPYYLKDYSGGPDDRLYENYPNGDGYPAEGSPYFVHKRSAKSKE</sequence>
<dbReference type="AlphaFoldDB" id="A0A336M084"/>
<feature type="region of interest" description="Disordered" evidence="1">
    <location>
        <begin position="239"/>
        <end position="264"/>
    </location>
</feature>
<keyword evidence="2" id="KW-0472">Membrane</keyword>
<proteinExistence type="predicted"/>
<reference evidence="3" key="1">
    <citation type="submission" date="2018-04" db="EMBL/GenBank/DDBJ databases">
        <authorList>
            <person name="Go L.Y."/>
            <person name="Mitchell J.A."/>
        </authorList>
    </citation>
    <scope>NUCLEOTIDE SEQUENCE</scope>
    <source>
        <tissue evidence="3">Whole organism</tissue>
    </source>
</reference>
<feature type="compositionally biased region" description="Basic and acidic residues" evidence="1">
    <location>
        <begin position="98"/>
        <end position="134"/>
    </location>
</feature>
<feature type="transmembrane region" description="Helical" evidence="2">
    <location>
        <begin position="190"/>
        <end position="210"/>
    </location>
</feature>
<dbReference type="VEuPathDB" id="VectorBase:CSON009402"/>
<feature type="compositionally biased region" description="Basic residues" evidence="1">
    <location>
        <begin position="255"/>
        <end position="264"/>
    </location>
</feature>
<evidence type="ECO:0000313" key="4">
    <source>
        <dbReference type="EMBL" id="SSX23644.1"/>
    </source>
</evidence>
<evidence type="ECO:0000256" key="2">
    <source>
        <dbReference type="SAM" id="Phobius"/>
    </source>
</evidence>
<feature type="region of interest" description="Disordered" evidence="1">
    <location>
        <begin position="92"/>
        <end position="134"/>
    </location>
</feature>